<gene>
    <name evidence="2" type="ORF">MKZ38_002839</name>
</gene>
<evidence type="ECO:0000256" key="1">
    <source>
        <dbReference type="SAM" id="MobiDB-lite"/>
    </source>
</evidence>
<comment type="caution">
    <text evidence="2">The sequence shown here is derived from an EMBL/GenBank/DDBJ whole genome shotgun (WGS) entry which is preliminary data.</text>
</comment>
<organism evidence="2 3">
    <name type="scientific">Zalerion maritima</name>
    <dbReference type="NCBI Taxonomy" id="339359"/>
    <lineage>
        <taxon>Eukaryota</taxon>
        <taxon>Fungi</taxon>
        <taxon>Dikarya</taxon>
        <taxon>Ascomycota</taxon>
        <taxon>Pezizomycotina</taxon>
        <taxon>Sordariomycetes</taxon>
        <taxon>Lulworthiomycetidae</taxon>
        <taxon>Lulworthiales</taxon>
        <taxon>Lulworthiaceae</taxon>
        <taxon>Zalerion</taxon>
    </lineage>
</organism>
<proteinExistence type="predicted"/>
<evidence type="ECO:0000313" key="3">
    <source>
        <dbReference type="Proteomes" id="UP001201980"/>
    </source>
</evidence>
<feature type="compositionally biased region" description="Polar residues" evidence="1">
    <location>
        <begin position="109"/>
        <end position="136"/>
    </location>
</feature>
<accession>A0AAD5RYI8</accession>
<reference evidence="2" key="1">
    <citation type="submission" date="2022-07" db="EMBL/GenBank/DDBJ databases">
        <title>Draft genome sequence of Zalerion maritima ATCC 34329, a (micro)plastics degrading marine fungus.</title>
        <authorList>
            <person name="Paco A."/>
            <person name="Goncalves M.F.M."/>
            <person name="Rocha-Santos T.A.P."/>
            <person name="Alves A."/>
        </authorList>
    </citation>
    <scope>NUCLEOTIDE SEQUENCE</scope>
    <source>
        <strain evidence="2">ATCC 34329</strain>
    </source>
</reference>
<sequence length="147" mass="15993">MPEPPFHLRPQPTVHLLARSVPVIPPPAFAAADIIPSPPKPPNSELVQRKILEGFRADLDEETAALAERLRVFDLTRSDIEMARNHQPRRQRRKGVFEAFGLTPEAVSRATSETGSTGTSRQSSAQSSANKATQHNGPGEGLSPQIC</sequence>
<dbReference type="EMBL" id="JAKWBI020000018">
    <property type="protein sequence ID" value="KAJ2906124.1"/>
    <property type="molecule type" value="Genomic_DNA"/>
</dbReference>
<name>A0AAD5RYI8_9PEZI</name>
<dbReference type="Proteomes" id="UP001201980">
    <property type="component" value="Unassembled WGS sequence"/>
</dbReference>
<keyword evidence="3" id="KW-1185">Reference proteome</keyword>
<evidence type="ECO:0000313" key="2">
    <source>
        <dbReference type="EMBL" id="KAJ2906124.1"/>
    </source>
</evidence>
<dbReference type="AlphaFoldDB" id="A0AAD5RYI8"/>
<feature type="region of interest" description="Disordered" evidence="1">
    <location>
        <begin position="83"/>
        <end position="147"/>
    </location>
</feature>
<protein>
    <submittedName>
        <fullName evidence="2">Uncharacterized protein</fullName>
    </submittedName>
</protein>